<evidence type="ECO:0000313" key="3">
    <source>
        <dbReference type="Proteomes" id="UP000033428"/>
    </source>
</evidence>
<reference evidence="2 3" key="1">
    <citation type="submission" date="2015-02" db="EMBL/GenBank/DDBJ databases">
        <title>Single-cell genomics of uncultivated deep-branching MTB reveals a conserved set of magnetosome genes.</title>
        <authorList>
            <person name="Kolinko S."/>
            <person name="Richter M."/>
            <person name="Glockner F.O."/>
            <person name="Brachmann A."/>
            <person name="Schuler D."/>
        </authorList>
    </citation>
    <scope>NUCLEOTIDE SEQUENCE [LARGE SCALE GENOMIC DNA]</scope>
    <source>
        <strain evidence="2">SKK-01</strain>
    </source>
</reference>
<comment type="caution">
    <text evidence="2">The sequence shown here is derived from an EMBL/GenBank/DDBJ whole genome shotgun (WGS) entry which is preliminary data.</text>
</comment>
<evidence type="ECO:0000256" key="1">
    <source>
        <dbReference type="SAM" id="Phobius"/>
    </source>
</evidence>
<keyword evidence="1" id="KW-1133">Transmembrane helix</keyword>
<proteinExistence type="predicted"/>
<accession>A0A0F0CKN7</accession>
<feature type="transmembrane region" description="Helical" evidence="1">
    <location>
        <begin position="18"/>
        <end position="40"/>
    </location>
</feature>
<name>A0A0F0CKN7_9BACT</name>
<dbReference type="AlphaFoldDB" id="A0A0F0CKN7"/>
<sequence>MNQTILNQVFWDNRILDYFIAGVVLLFSLTVVKVVISAFVKRFKKFAEKTTTTLDDLFVTVLVWCVLNKFTYSFT</sequence>
<dbReference type="EMBL" id="JYNY01000483">
    <property type="protein sequence ID" value="KJJ83792.1"/>
    <property type="molecule type" value="Genomic_DNA"/>
</dbReference>
<gene>
    <name evidence="2" type="ORF">OMAG_002343</name>
</gene>
<keyword evidence="1" id="KW-0812">Transmembrane</keyword>
<organism evidence="2 3">
    <name type="scientific">Candidatus Omnitrophus magneticus</name>
    <dbReference type="NCBI Taxonomy" id="1609969"/>
    <lineage>
        <taxon>Bacteria</taxon>
        <taxon>Pseudomonadati</taxon>
        <taxon>Candidatus Omnitrophota</taxon>
        <taxon>Candidatus Omnitrophus</taxon>
    </lineage>
</organism>
<evidence type="ECO:0000313" key="2">
    <source>
        <dbReference type="EMBL" id="KJJ83792.1"/>
    </source>
</evidence>
<keyword evidence="1" id="KW-0472">Membrane</keyword>
<dbReference type="Proteomes" id="UP000033428">
    <property type="component" value="Unassembled WGS sequence"/>
</dbReference>
<evidence type="ECO:0008006" key="4">
    <source>
        <dbReference type="Google" id="ProtNLM"/>
    </source>
</evidence>
<keyword evidence="3" id="KW-1185">Reference proteome</keyword>
<protein>
    <recommendedName>
        <fullName evidence="4">Mechanosensitive ion channel protein MscS</fullName>
    </recommendedName>
</protein>